<dbReference type="OrthoDB" id="8033153at2"/>
<keyword evidence="3" id="KW-1185">Reference proteome</keyword>
<evidence type="ECO:0000313" key="2">
    <source>
        <dbReference type="EMBL" id="SMC95899.1"/>
    </source>
</evidence>
<dbReference type="InterPro" id="IPR025282">
    <property type="entry name" value="DUF4214"/>
</dbReference>
<dbReference type="STRING" id="937218.SAMN06297251_11490"/>
<proteinExistence type="predicted"/>
<reference evidence="2 3" key="1">
    <citation type="submission" date="2017-04" db="EMBL/GenBank/DDBJ databases">
        <authorList>
            <person name="Afonso C.L."/>
            <person name="Miller P.J."/>
            <person name="Scott M.A."/>
            <person name="Spackman E."/>
            <person name="Goraichik I."/>
            <person name="Dimitrov K.M."/>
            <person name="Suarez D.L."/>
            <person name="Swayne D.E."/>
        </authorList>
    </citation>
    <scope>NUCLEOTIDE SEQUENCE [LARGE SCALE GENOMIC DNA]</scope>
    <source>
        <strain evidence="2 3">CGMCC 1.10972</strain>
    </source>
</reference>
<sequence>MALVTARNLALDMSLHDSLTGERIYYGLDIAGGGFDSGSNTKYTQYFTMYEEAVSAPYYVGISRLMDAADGRPAGTVEYYSITKAGVANTSISIDLTKGRPYSQEELASLGQASVGTVFAPHALFGGNDEFRLSTLNDYADGGTGIDTAVYYSTRAENSITVDGGRITVSGDYGTDTLVNIERLAFRDGTLALDTGGIAGQAYRIYQAAFARTPDMDGLEFWIDSMDQGATLREVGAGFLNSDESLALYGGTTSRGFVEKLYLNILGREGEIEGVAFWTGELASGRAERADILAGFSESPENVGLVAPAIAEGIWIV</sequence>
<dbReference type="Pfam" id="PF13946">
    <property type="entry name" value="DUF4214"/>
    <property type="match status" value="1"/>
</dbReference>
<dbReference type="AlphaFoldDB" id="A0A1W2DED1"/>
<dbReference type="RefSeq" id="WP_084411193.1">
    <property type="nucleotide sequence ID" value="NZ_FWXR01000014.1"/>
</dbReference>
<organism evidence="2 3">
    <name type="scientific">Fulvimarina manganoxydans</name>
    <dbReference type="NCBI Taxonomy" id="937218"/>
    <lineage>
        <taxon>Bacteria</taxon>
        <taxon>Pseudomonadati</taxon>
        <taxon>Pseudomonadota</taxon>
        <taxon>Alphaproteobacteria</taxon>
        <taxon>Hyphomicrobiales</taxon>
        <taxon>Aurantimonadaceae</taxon>
        <taxon>Fulvimarina</taxon>
    </lineage>
</organism>
<dbReference type="Proteomes" id="UP000192656">
    <property type="component" value="Unassembled WGS sequence"/>
</dbReference>
<protein>
    <recommendedName>
        <fullName evidence="1">DUF4214 domain-containing protein</fullName>
    </recommendedName>
</protein>
<accession>A0A1W2DED1</accession>
<feature type="domain" description="DUF4214" evidence="1">
    <location>
        <begin position="238"/>
        <end position="305"/>
    </location>
</feature>
<evidence type="ECO:0000313" key="3">
    <source>
        <dbReference type="Proteomes" id="UP000192656"/>
    </source>
</evidence>
<evidence type="ECO:0000259" key="1">
    <source>
        <dbReference type="Pfam" id="PF13946"/>
    </source>
</evidence>
<dbReference type="EMBL" id="FWXR01000014">
    <property type="protein sequence ID" value="SMC95899.1"/>
    <property type="molecule type" value="Genomic_DNA"/>
</dbReference>
<name>A0A1W2DED1_9HYPH</name>
<gene>
    <name evidence="2" type="ORF">SAMN06297251_11490</name>
</gene>